<keyword evidence="6 11" id="KW-0732">Signal</keyword>
<evidence type="ECO:0000313" key="15">
    <source>
        <dbReference type="Proteomes" id="UP001159427"/>
    </source>
</evidence>
<feature type="chain" id="PRO_5045009170" evidence="11">
    <location>
        <begin position="21"/>
        <end position="425"/>
    </location>
</feature>
<dbReference type="PANTHER" id="PTHR18945">
    <property type="entry name" value="NEUROTRANSMITTER GATED ION CHANNEL"/>
    <property type="match status" value="1"/>
</dbReference>
<evidence type="ECO:0000256" key="9">
    <source>
        <dbReference type="ARBA" id="ARBA00023136"/>
    </source>
</evidence>
<keyword evidence="8 11" id="KW-0406">Ion transport</keyword>
<dbReference type="Pfam" id="PF02931">
    <property type="entry name" value="Neur_chan_LBD"/>
    <property type="match status" value="1"/>
</dbReference>
<evidence type="ECO:0000256" key="7">
    <source>
        <dbReference type="ARBA" id="ARBA00022989"/>
    </source>
</evidence>
<dbReference type="PROSITE" id="PS00236">
    <property type="entry name" value="NEUROTR_ION_CHANNEL"/>
    <property type="match status" value="1"/>
</dbReference>
<dbReference type="Gene3D" id="2.70.170.10">
    <property type="entry name" value="Neurotransmitter-gated ion-channel ligand-binding domain"/>
    <property type="match status" value="1"/>
</dbReference>
<comment type="subcellular location">
    <subcellularLocation>
        <location evidence="2">Cell membrane</location>
    </subcellularLocation>
    <subcellularLocation>
        <location evidence="1">Membrane</location>
        <topology evidence="1">Multi-pass membrane protein</topology>
    </subcellularLocation>
</comment>
<dbReference type="InterPro" id="IPR006201">
    <property type="entry name" value="Neur_channel"/>
</dbReference>
<dbReference type="CDD" id="cd19049">
    <property type="entry name" value="LGIC_TM_anion"/>
    <property type="match status" value="1"/>
</dbReference>
<keyword evidence="9 11" id="KW-0472">Membrane</keyword>
<reference evidence="14 15" key="1">
    <citation type="submission" date="2022-05" db="EMBL/GenBank/DDBJ databases">
        <authorList>
            <consortium name="Genoscope - CEA"/>
            <person name="William W."/>
        </authorList>
    </citation>
    <scope>NUCLEOTIDE SEQUENCE [LARGE SCALE GENOMIC DNA]</scope>
</reference>
<dbReference type="PRINTS" id="PR00253">
    <property type="entry name" value="GABAARECEPTR"/>
</dbReference>
<dbReference type="InterPro" id="IPR006202">
    <property type="entry name" value="Neur_chan_lig-bd"/>
</dbReference>
<proteinExistence type="inferred from homology"/>
<evidence type="ECO:0000259" key="12">
    <source>
        <dbReference type="Pfam" id="PF02931"/>
    </source>
</evidence>
<protein>
    <submittedName>
        <fullName evidence="14">Uncharacterized protein</fullName>
    </submittedName>
</protein>
<evidence type="ECO:0000313" key="14">
    <source>
        <dbReference type="EMBL" id="CAH3025725.1"/>
    </source>
</evidence>
<accession>A0ABN8MAZ8</accession>
<dbReference type="NCBIfam" id="TIGR00860">
    <property type="entry name" value="LIC"/>
    <property type="match status" value="1"/>
</dbReference>
<keyword evidence="7 11" id="KW-1133">Transmembrane helix</keyword>
<feature type="transmembrane region" description="Helical" evidence="11">
    <location>
        <begin position="308"/>
        <end position="327"/>
    </location>
</feature>
<evidence type="ECO:0000256" key="3">
    <source>
        <dbReference type="ARBA" id="ARBA00022448"/>
    </source>
</evidence>
<keyword evidence="15" id="KW-1185">Reference proteome</keyword>
<keyword evidence="5 11" id="KW-0812">Transmembrane</keyword>
<gene>
    <name evidence="14" type="ORF">PEVE_00026974</name>
</gene>
<dbReference type="InterPro" id="IPR038050">
    <property type="entry name" value="Neuro_actylchol_rec"/>
</dbReference>
<dbReference type="SUPFAM" id="SSF63712">
    <property type="entry name" value="Nicotinic receptor ligand binding domain-like"/>
    <property type="match status" value="1"/>
</dbReference>
<evidence type="ECO:0000256" key="11">
    <source>
        <dbReference type="RuleBase" id="RU000687"/>
    </source>
</evidence>
<dbReference type="EMBL" id="CALNXI010000368">
    <property type="protein sequence ID" value="CAH3025725.1"/>
    <property type="molecule type" value="Genomic_DNA"/>
</dbReference>
<evidence type="ECO:0000256" key="4">
    <source>
        <dbReference type="ARBA" id="ARBA00022475"/>
    </source>
</evidence>
<dbReference type="CDD" id="cd18990">
    <property type="entry name" value="LGIC_ECD_GABAAR"/>
    <property type="match status" value="1"/>
</dbReference>
<name>A0ABN8MAZ8_9CNID</name>
<feature type="transmembrane region" description="Helical" evidence="11">
    <location>
        <begin position="273"/>
        <end position="293"/>
    </location>
</feature>
<keyword evidence="3 11" id="KW-0813">Transport</keyword>
<feature type="domain" description="Neurotransmitter-gated ion-channel ligand-binding" evidence="12">
    <location>
        <begin position="49"/>
        <end position="239"/>
    </location>
</feature>
<evidence type="ECO:0000256" key="5">
    <source>
        <dbReference type="ARBA" id="ARBA00022692"/>
    </source>
</evidence>
<dbReference type="PRINTS" id="PR00252">
    <property type="entry name" value="NRIONCHANNEL"/>
</dbReference>
<organism evidence="14 15">
    <name type="scientific">Porites evermanni</name>
    <dbReference type="NCBI Taxonomy" id="104178"/>
    <lineage>
        <taxon>Eukaryota</taxon>
        <taxon>Metazoa</taxon>
        <taxon>Cnidaria</taxon>
        <taxon>Anthozoa</taxon>
        <taxon>Hexacorallia</taxon>
        <taxon>Scleractinia</taxon>
        <taxon>Fungiina</taxon>
        <taxon>Poritidae</taxon>
        <taxon>Porites</taxon>
    </lineage>
</organism>
<dbReference type="Pfam" id="PF02932">
    <property type="entry name" value="Neur_chan_memb"/>
    <property type="match status" value="1"/>
</dbReference>
<dbReference type="InterPro" id="IPR006028">
    <property type="entry name" value="GABAA/Glycine_rcpt"/>
</dbReference>
<evidence type="ECO:0000256" key="2">
    <source>
        <dbReference type="ARBA" id="ARBA00004236"/>
    </source>
</evidence>
<evidence type="ECO:0000256" key="1">
    <source>
        <dbReference type="ARBA" id="ARBA00004141"/>
    </source>
</evidence>
<dbReference type="InterPro" id="IPR006029">
    <property type="entry name" value="Neurotrans-gated_channel_TM"/>
</dbReference>
<evidence type="ECO:0000256" key="10">
    <source>
        <dbReference type="ARBA" id="ARBA00023303"/>
    </source>
</evidence>
<dbReference type="InterPro" id="IPR018000">
    <property type="entry name" value="Neurotransmitter_ion_chnl_CS"/>
</dbReference>
<comment type="similarity">
    <text evidence="11">Belongs to the ligand-gated ion channel (TC 1.A.9) family.</text>
</comment>
<dbReference type="Gene3D" id="1.20.58.390">
    <property type="entry name" value="Neurotransmitter-gated ion-channel transmembrane domain"/>
    <property type="match status" value="1"/>
</dbReference>
<sequence>MPSPAKVVPIIIFLLLSAQSMTSDFLRDNSTQLMDDISAVITRVAKDERNRFIRPNARGPPITVQADVQIVYIGGFQEVDMTFTLELFFRQYWRDDRLSHNLPERQITLPGDAADRLWQPDTFFLNTKKGELHKLTTLNKVMVIQADGSVFISTRITLTCLCTMDFRKFPMDRQVCELKFSSYSLTTDDIVYEWKEKNKTLSGSVEIAQFTLKPVSTHQDVSSYVTGNYSVLGLRFEFTRRIGHYLTRVYIPAILIACMSWLSFFIDRKSVPARVALSIMTILTITTLLIGVGEGSLPVVSYVKAVDWYLIFCYIFVFGAFAEYAIVNSIERGHKESKEHRVNLTEIMKPTDNNANVSSRSLQKDFAGERVRHPIFACRTSEMKLADLKNIFKCGSLDDVAKIAFAVVFIIFNGFYWLYYLYFTA</sequence>
<dbReference type="InterPro" id="IPR036719">
    <property type="entry name" value="Neuro-gated_channel_TM_sf"/>
</dbReference>
<dbReference type="Proteomes" id="UP001159427">
    <property type="component" value="Unassembled WGS sequence"/>
</dbReference>
<evidence type="ECO:0000259" key="13">
    <source>
        <dbReference type="Pfam" id="PF02932"/>
    </source>
</evidence>
<feature type="transmembrane region" description="Helical" evidence="11">
    <location>
        <begin position="403"/>
        <end position="422"/>
    </location>
</feature>
<feature type="transmembrane region" description="Helical" evidence="11">
    <location>
        <begin position="249"/>
        <end position="266"/>
    </location>
</feature>
<feature type="signal peptide" evidence="11">
    <location>
        <begin position="1"/>
        <end position="20"/>
    </location>
</feature>
<feature type="domain" description="Neurotransmitter-gated ion-channel transmembrane" evidence="13">
    <location>
        <begin position="249"/>
        <end position="342"/>
    </location>
</feature>
<evidence type="ECO:0000256" key="6">
    <source>
        <dbReference type="ARBA" id="ARBA00022729"/>
    </source>
</evidence>
<comment type="caution">
    <text evidence="14">The sequence shown here is derived from an EMBL/GenBank/DDBJ whole genome shotgun (WGS) entry which is preliminary data.</text>
</comment>
<dbReference type="InterPro" id="IPR036734">
    <property type="entry name" value="Neur_chan_lig-bd_sf"/>
</dbReference>
<keyword evidence="10 11" id="KW-0407">Ion channel</keyword>
<keyword evidence="4" id="KW-1003">Cell membrane</keyword>
<evidence type="ECO:0000256" key="8">
    <source>
        <dbReference type="ARBA" id="ARBA00023065"/>
    </source>
</evidence>
<dbReference type="SUPFAM" id="SSF90112">
    <property type="entry name" value="Neurotransmitter-gated ion-channel transmembrane pore"/>
    <property type="match status" value="1"/>
</dbReference>